<organism evidence="3 4">
    <name type="scientific">Brassica carinata</name>
    <name type="common">Ethiopian mustard</name>
    <name type="synonym">Abyssinian cabbage</name>
    <dbReference type="NCBI Taxonomy" id="52824"/>
    <lineage>
        <taxon>Eukaryota</taxon>
        <taxon>Viridiplantae</taxon>
        <taxon>Streptophyta</taxon>
        <taxon>Embryophyta</taxon>
        <taxon>Tracheophyta</taxon>
        <taxon>Spermatophyta</taxon>
        <taxon>Magnoliopsida</taxon>
        <taxon>eudicotyledons</taxon>
        <taxon>Gunneridae</taxon>
        <taxon>Pentapetalae</taxon>
        <taxon>rosids</taxon>
        <taxon>malvids</taxon>
        <taxon>Brassicales</taxon>
        <taxon>Brassicaceae</taxon>
        <taxon>Brassiceae</taxon>
        <taxon>Brassica</taxon>
    </lineage>
</organism>
<dbReference type="PANTHER" id="PTHR32002">
    <property type="entry name" value="PROTEIN NLP8"/>
    <property type="match status" value="1"/>
</dbReference>
<comment type="caution">
    <text evidence="3">The sequence shown here is derived from an EMBL/GenBank/DDBJ whole genome shotgun (WGS) entry which is preliminary data.</text>
</comment>
<dbReference type="OrthoDB" id="6270329at2759"/>
<sequence length="254" mass="28237">MLDYLLDPRLSQYREVSRKFTFASEANQCSSPGLPGRVFITGVREWTSNVMYYKKDEYLRMKHAIDNEVRGSIVIPILEATGTSCCAVMELVTSDEKLNFDMEMDSFCRSLQPESSPQPPLSMKASHGSSGDSCKLKNISGPSPSGEKGVLWVEETACYVNDIDMEGFVHACLQHPLREKEGIVGKAFVSNQLFFSSDVKAYDISDYPHVHDARKHGRRLVGIFRSWTWLESIAQGLDPGLVVFVAGSNGGHGM</sequence>
<evidence type="ECO:0000259" key="2">
    <source>
        <dbReference type="Pfam" id="PF22922"/>
    </source>
</evidence>
<feature type="domain" description="NLP1-9 GAF" evidence="2">
    <location>
        <begin position="152"/>
        <end position="218"/>
    </location>
</feature>
<dbReference type="AlphaFoldDB" id="A0A8X7S3Q8"/>
<accession>A0A8X7S3Q8</accession>
<dbReference type="Proteomes" id="UP000886595">
    <property type="component" value="Unassembled WGS sequence"/>
</dbReference>
<evidence type="ECO:0000313" key="3">
    <source>
        <dbReference type="EMBL" id="KAG2298683.1"/>
    </source>
</evidence>
<evidence type="ECO:0000313" key="4">
    <source>
        <dbReference type="Proteomes" id="UP000886595"/>
    </source>
</evidence>
<protein>
    <recommendedName>
        <fullName evidence="2">NLP1-9 GAF domain-containing protein</fullName>
    </recommendedName>
</protein>
<reference evidence="3 4" key="1">
    <citation type="submission" date="2020-02" db="EMBL/GenBank/DDBJ databases">
        <authorList>
            <person name="Ma Q."/>
            <person name="Huang Y."/>
            <person name="Song X."/>
            <person name="Pei D."/>
        </authorList>
    </citation>
    <scope>NUCLEOTIDE SEQUENCE [LARGE SCALE GENOMIC DNA]</scope>
    <source>
        <strain evidence="3">Sxm20200214</strain>
        <tissue evidence="3">Leaf</tissue>
    </source>
</reference>
<keyword evidence="4" id="KW-1185">Reference proteome</keyword>
<dbReference type="InterPro" id="IPR055081">
    <property type="entry name" value="NLP1-9_GAF"/>
</dbReference>
<dbReference type="InterPro" id="IPR045012">
    <property type="entry name" value="NLP"/>
</dbReference>
<feature type="region of interest" description="Disordered" evidence="1">
    <location>
        <begin position="109"/>
        <end position="147"/>
    </location>
</feature>
<dbReference type="EMBL" id="JAAMPC010000008">
    <property type="protein sequence ID" value="KAG2298683.1"/>
    <property type="molecule type" value="Genomic_DNA"/>
</dbReference>
<evidence type="ECO:0000256" key="1">
    <source>
        <dbReference type="SAM" id="MobiDB-lite"/>
    </source>
</evidence>
<dbReference type="PANTHER" id="PTHR32002:SF51">
    <property type="entry name" value="RWP-RK DOMAIN-CONTAINING PROTEIN"/>
    <property type="match status" value="1"/>
</dbReference>
<name>A0A8X7S3Q8_BRACI</name>
<dbReference type="Pfam" id="PF22922">
    <property type="entry name" value="GAF_NLP"/>
    <property type="match status" value="1"/>
</dbReference>
<dbReference type="GO" id="GO:0003700">
    <property type="term" value="F:DNA-binding transcription factor activity"/>
    <property type="evidence" value="ECO:0007669"/>
    <property type="project" value="InterPro"/>
</dbReference>
<proteinExistence type="predicted"/>
<gene>
    <name evidence="3" type="ORF">Bca52824_035155</name>
</gene>